<keyword evidence="2" id="KW-1185">Reference proteome</keyword>
<name>A0ABV0XB38_9TELE</name>
<comment type="caution">
    <text evidence="1">The sequence shown here is derived from an EMBL/GenBank/DDBJ whole genome shotgun (WGS) entry which is preliminary data.</text>
</comment>
<sequence length="83" mass="9512">MVCLSFRNGQTLNSGLSSLVTEVKEKKRPSSHPNILNEAVHWHRDRAQIPWSYGYSMDGCIILRNDHETGNNSQEEALFNPRE</sequence>
<organism evidence="1 2">
    <name type="scientific">Ameca splendens</name>
    <dbReference type="NCBI Taxonomy" id="208324"/>
    <lineage>
        <taxon>Eukaryota</taxon>
        <taxon>Metazoa</taxon>
        <taxon>Chordata</taxon>
        <taxon>Craniata</taxon>
        <taxon>Vertebrata</taxon>
        <taxon>Euteleostomi</taxon>
        <taxon>Actinopterygii</taxon>
        <taxon>Neopterygii</taxon>
        <taxon>Teleostei</taxon>
        <taxon>Neoteleostei</taxon>
        <taxon>Acanthomorphata</taxon>
        <taxon>Ovalentaria</taxon>
        <taxon>Atherinomorphae</taxon>
        <taxon>Cyprinodontiformes</taxon>
        <taxon>Goodeidae</taxon>
        <taxon>Ameca</taxon>
    </lineage>
</organism>
<evidence type="ECO:0000313" key="2">
    <source>
        <dbReference type="Proteomes" id="UP001469553"/>
    </source>
</evidence>
<dbReference type="EMBL" id="JAHRIP010000067">
    <property type="protein sequence ID" value="MEQ2278723.1"/>
    <property type="molecule type" value="Genomic_DNA"/>
</dbReference>
<gene>
    <name evidence="1" type="ORF">AMECASPLE_001916</name>
</gene>
<proteinExistence type="predicted"/>
<evidence type="ECO:0000313" key="1">
    <source>
        <dbReference type="EMBL" id="MEQ2278723.1"/>
    </source>
</evidence>
<accession>A0ABV0XB38</accession>
<reference evidence="1 2" key="1">
    <citation type="submission" date="2021-06" db="EMBL/GenBank/DDBJ databases">
        <authorList>
            <person name="Palmer J.M."/>
        </authorList>
    </citation>
    <scope>NUCLEOTIDE SEQUENCE [LARGE SCALE GENOMIC DNA]</scope>
    <source>
        <strain evidence="1 2">AS_MEX2019</strain>
        <tissue evidence="1">Muscle</tissue>
    </source>
</reference>
<dbReference type="Proteomes" id="UP001469553">
    <property type="component" value="Unassembled WGS sequence"/>
</dbReference>
<protein>
    <submittedName>
        <fullName evidence="1">Uncharacterized protein</fullName>
    </submittedName>
</protein>